<reference evidence="3" key="1">
    <citation type="submission" date="2022-01" db="EMBL/GenBank/DDBJ databases">
        <authorList>
            <person name="Wang Y."/>
        </authorList>
    </citation>
    <scope>NUCLEOTIDE SEQUENCE</scope>
    <source>
        <strain evidence="3">WB101</strain>
    </source>
</reference>
<feature type="domain" description="PpiC" evidence="2">
    <location>
        <begin position="235"/>
        <end position="333"/>
    </location>
</feature>
<evidence type="ECO:0000256" key="1">
    <source>
        <dbReference type="PROSITE-ProRule" id="PRU00278"/>
    </source>
</evidence>
<protein>
    <submittedName>
        <fullName evidence="3">Peptidylprolyl isomerase</fullName>
        <ecNumber evidence="3">5.2.1.8</ecNumber>
    </submittedName>
</protein>
<dbReference type="PANTHER" id="PTHR47245:SF2">
    <property type="entry name" value="PEPTIDYL-PROLYL CIS-TRANS ISOMERASE HP_0175-RELATED"/>
    <property type="match status" value="1"/>
</dbReference>
<dbReference type="EMBL" id="JAKLWS010000009">
    <property type="protein sequence ID" value="MCG2588674.1"/>
    <property type="molecule type" value="Genomic_DNA"/>
</dbReference>
<accession>A0ABS9KCU4</accession>
<dbReference type="Gene3D" id="1.10.4030.10">
    <property type="entry name" value="Porin chaperone SurA, peptide-binding domain"/>
    <property type="match status" value="1"/>
</dbReference>
<dbReference type="PROSITE" id="PS51257">
    <property type="entry name" value="PROKAR_LIPOPROTEIN"/>
    <property type="match status" value="1"/>
</dbReference>
<name>A0ABS9KCU4_9BACT</name>
<keyword evidence="4" id="KW-1185">Reference proteome</keyword>
<evidence type="ECO:0000259" key="2">
    <source>
        <dbReference type="PROSITE" id="PS50198"/>
    </source>
</evidence>
<dbReference type="Pfam" id="PF13145">
    <property type="entry name" value="Rotamase_2"/>
    <property type="match status" value="1"/>
</dbReference>
<dbReference type="Gene3D" id="3.10.50.40">
    <property type="match status" value="3"/>
</dbReference>
<dbReference type="InterPro" id="IPR050245">
    <property type="entry name" value="PrsA_foldase"/>
</dbReference>
<dbReference type="PANTHER" id="PTHR47245">
    <property type="entry name" value="PEPTIDYLPROLYL ISOMERASE"/>
    <property type="match status" value="1"/>
</dbReference>
<reference evidence="3" key="2">
    <citation type="submission" date="2024-05" db="EMBL/GenBank/DDBJ databases">
        <title>Rhodohalobacter halophilus gen. nov., sp. nov., a moderately halophilic member of the family Balneolaceae.</title>
        <authorList>
            <person name="Xia J."/>
        </authorList>
    </citation>
    <scope>NUCLEOTIDE SEQUENCE</scope>
    <source>
        <strain evidence="3">WB101</strain>
    </source>
</reference>
<keyword evidence="1" id="KW-0697">Rotamase</keyword>
<dbReference type="InterPro" id="IPR000297">
    <property type="entry name" value="PPIase_PpiC"/>
</dbReference>
<dbReference type="PROSITE" id="PS50198">
    <property type="entry name" value="PPIC_PPIASE_2"/>
    <property type="match status" value="2"/>
</dbReference>
<dbReference type="Pfam" id="PF00639">
    <property type="entry name" value="Rotamase"/>
    <property type="match status" value="2"/>
</dbReference>
<sequence>MRIQQLLCFGLIFITILSCKISETIPTNDVPGNVIATIADEPVTIEELKTNLNRNRNAEEIDSTEILEFYPSYINYRLKLYEGYQKGFNRDSTILAEFNEYASEIANRFWIENEIKRERIETFKNRFNHELKAFHILKELPEAALPGDTAEVYNTLTSVRDSLLNGENIELMNERHSSKREGLPVGGQLSWITAGTTIEPFENVLYKLEPGEISLPVRSQFGYHLILLQEKRPRTAQRQIKHIFVRKKGDGNGRQKINRAYRALKADSSWSDVLKNYTEDPSTQNRNGTLGWVGYGARFPAELVEFAMQTSPESAYSEPYEASYGYHIMKVDSIRSFKNEEQKEEFIVNRLENLGRLNPDQKDLYNRIAEESNLTINRENFSELLRSGADSSGSISPQSENSLIEFNNKTYTWSDFQYWLDNVSSDEEVMQSGNIIESYRDYLIQQNLVDYTRTEFPEFAEQVDHFLEGLIVFKVNEENIWNPEEVDRARLQAFYESNQQNYRKGKTYHYSEISAPSDSIMQDIYRDLSNGFTGDEISERFNEVSVHQDSTYYPQNPAYSILETLRPGEFSEPTTVSDRVFIYILRDVNDERTLSFDDAFDRVFTDYQPIREENYMNQLKSDYNLQLYPENL</sequence>
<proteinExistence type="predicted"/>
<keyword evidence="1 3" id="KW-0413">Isomerase</keyword>
<dbReference type="InterPro" id="IPR046357">
    <property type="entry name" value="PPIase_dom_sf"/>
</dbReference>
<dbReference type="RefSeq" id="WP_237853515.1">
    <property type="nucleotide sequence ID" value="NZ_JAKLWS010000009.1"/>
</dbReference>
<evidence type="ECO:0000313" key="3">
    <source>
        <dbReference type="EMBL" id="MCG2588674.1"/>
    </source>
</evidence>
<dbReference type="Proteomes" id="UP001165366">
    <property type="component" value="Unassembled WGS sequence"/>
</dbReference>
<dbReference type="SUPFAM" id="SSF54534">
    <property type="entry name" value="FKBP-like"/>
    <property type="match status" value="2"/>
</dbReference>
<evidence type="ECO:0000313" key="4">
    <source>
        <dbReference type="Proteomes" id="UP001165366"/>
    </source>
</evidence>
<dbReference type="GO" id="GO:0003755">
    <property type="term" value="F:peptidyl-prolyl cis-trans isomerase activity"/>
    <property type="evidence" value="ECO:0007669"/>
    <property type="project" value="UniProtKB-EC"/>
</dbReference>
<comment type="caution">
    <text evidence="3">The sequence shown here is derived from an EMBL/GenBank/DDBJ whole genome shotgun (WGS) entry which is preliminary data.</text>
</comment>
<organism evidence="3 4">
    <name type="scientific">Rhodohalobacter sulfatireducens</name>
    <dbReference type="NCBI Taxonomy" id="2911366"/>
    <lineage>
        <taxon>Bacteria</taxon>
        <taxon>Pseudomonadati</taxon>
        <taxon>Balneolota</taxon>
        <taxon>Balneolia</taxon>
        <taxon>Balneolales</taxon>
        <taxon>Balneolaceae</taxon>
        <taxon>Rhodohalobacter</taxon>
    </lineage>
</organism>
<dbReference type="EC" id="5.2.1.8" evidence="3"/>
<feature type="domain" description="PpiC" evidence="2">
    <location>
        <begin position="128"/>
        <end position="230"/>
    </location>
</feature>
<gene>
    <name evidence="3" type="ORF">L6773_08865</name>
</gene>